<dbReference type="Proteomes" id="UP001642484">
    <property type="component" value="Unassembled WGS sequence"/>
</dbReference>
<evidence type="ECO:0000256" key="2">
    <source>
        <dbReference type="SAM" id="MobiDB-lite"/>
    </source>
</evidence>
<sequence length="391" mass="44584">MVSSEEWRFQKHAGIATLLAFVAGYADVVSLVRYQAFSSILTGNVIYLGRVSVTPQADDKHTGWFYVAVCLTFMIGSFMQRLCELAWPNRGGSIAAVPLVGLMMISEVLYLITDWQYHEQVLRWTVVFVSPLFGVVSAACSTGRMGTHTTMVTGHILNVTQIVARRLYGEKITQDTWKKFTMSIMVIGGTVGGACIGSLALMSTKSHILLFPMPIVIYILLWLHDHLARPRSLIKKVQKRWRENSDNVSVSDSHDDSSVAAASDDESESHDQNCIEQLMHQRFEIEQEYQVAQDREMMLQIQLSELHHDRTEKQEQLREREIERQAEAEPKLRKAREEIELLNKESEVLKAKKESYQEKLEEYNARIKEADSFEKGDHLQNITWSDGFGPN</sequence>
<dbReference type="PANTHER" id="PTHR37314">
    <property type="entry name" value="SLR0142 PROTEIN"/>
    <property type="match status" value="1"/>
</dbReference>
<feature type="transmembrane region" description="Helical" evidence="3">
    <location>
        <begin position="12"/>
        <end position="32"/>
    </location>
</feature>
<evidence type="ECO:0000313" key="5">
    <source>
        <dbReference type="Proteomes" id="UP001642484"/>
    </source>
</evidence>
<protein>
    <recommendedName>
        <fullName evidence="6">DUF1275 domain-containing protein</fullName>
    </recommendedName>
</protein>
<evidence type="ECO:0000313" key="4">
    <source>
        <dbReference type="EMBL" id="CAK8989062.1"/>
    </source>
</evidence>
<feature type="transmembrane region" description="Helical" evidence="3">
    <location>
        <begin position="180"/>
        <end position="202"/>
    </location>
</feature>
<organism evidence="4 5">
    <name type="scientific">Durusdinium trenchii</name>
    <dbReference type="NCBI Taxonomy" id="1381693"/>
    <lineage>
        <taxon>Eukaryota</taxon>
        <taxon>Sar</taxon>
        <taxon>Alveolata</taxon>
        <taxon>Dinophyceae</taxon>
        <taxon>Suessiales</taxon>
        <taxon>Symbiodiniaceae</taxon>
        <taxon>Durusdinium</taxon>
    </lineage>
</organism>
<feature type="transmembrane region" description="Helical" evidence="3">
    <location>
        <begin position="94"/>
        <end position="112"/>
    </location>
</feature>
<evidence type="ECO:0000256" key="3">
    <source>
        <dbReference type="SAM" id="Phobius"/>
    </source>
</evidence>
<evidence type="ECO:0000256" key="1">
    <source>
        <dbReference type="SAM" id="Coils"/>
    </source>
</evidence>
<feature type="transmembrane region" description="Helical" evidence="3">
    <location>
        <begin position="63"/>
        <end position="82"/>
    </location>
</feature>
<feature type="coiled-coil region" evidence="1">
    <location>
        <begin position="325"/>
        <end position="373"/>
    </location>
</feature>
<dbReference type="EMBL" id="CAXAMN010000503">
    <property type="protein sequence ID" value="CAK8989062.1"/>
    <property type="molecule type" value="Genomic_DNA"/>
</dbReference>
<dbReference type="InterPro" id="IPR010699">
    <property type="entry name" value="DUF1275"/>
</dbReference>
<feature type="transmembrane region" description="Helical" evidence="3">
    <location>
        <begin position="208"/>
        <end position="228"/>
    </location>
</feature>
<keyword evidence="3" id="KW-1133">Transmembrane helix</keyword>
<keyword evidence="3" id="KW-0812">Transmembrane</keyword>
<proteinExistence type="predicted"/>
<feature type="region of interest" description="Disordered" evidence="2">
    <location>
        <begin position="244"/>
        <end position="271"/>
    </location>
</feature>
<feature type="transmembrane region" description="Helical" evidence="3">
    <location>
        <begin position="124"/>
        <end position="141"/>
    </location>
</feature>
<reference evidence="4 5" key="1">
    <citation type="submission" date="2024-02" db="EMBL/GenBank/DDBJ databases">
        <authorList>
            <person name="Chen Y."/>
            <person name="Shah S."/>
            <person name="Dougan E. K."/>
            <person name="Thang M."/>
            <person name="Chan C."/>
        </authorList>
    </citation>
    <scope>NUCLEOTIDE SEQUENCE [LARGE SCALE GENOMIC DNA]</scope>
</reference>
<keyword evidence="1" id="KW-0175">Coiled coil</keyword>
<keyword evidence="5" id="KW-1185">Reference proteome</keyword>
<evidence type="ECO:0008006" key="6">
    <source>
        <dbReference type="Google" id="ProtNLM"/>
    </source>
</evidence>
<keyword evidence="3" id="KW-0472">Membrane</keyword>
<comment type="caution">
    <text evidence="4">The sequence shown here is derived from an EMBL/GenBank/DDBJ whole genome shotgun (WGS) entry which is preliminary data.</text>
</comment>
<accession>A0ABP0HGE0</accession>
<gene>
    <name evidence="4" type="ORF">CCMP2556_LOCUS1504</name>
</gene>
<dbReference type="Pfam" id="PF06912">
    <property type="entry name" value="DUF1275"/>
    <property type="match status" value="1"/>
</dbReference>
<name>A0ABP0HGE0_9DINO</name>
<dbReference type="PANTHER" id="PTHR37314:SF4">
    <property type="entry name" value="UPF0700 TRANSMEMBRANE PROTEIN YOAK"/>
    <property type="match status" value="1"/>
</dbReference>